<gene>
    <name evidence="2" type="ORF">NO357_21380</name>
</gene>
<feature type="transmembrane region" description="Helical" evidence="1">
    <location>
        <begin position="7"/>
        <end position="28"/>
    </location>
</feature>
<proteinExistence type="predicted"/>
<reference evidence="2" key="2">
    <citation type="submission" date="2023-02" db="EMBL/GenBank/DDBJ databases">
        <title>'Rhodoalgimonas zhirmunskyi' gen. nov., isolated from a red alga.</title>
        <authorList>
            <person name="Nedashkovskaya O.I."/>
            <person name="Otstavnykh N.Y."/>
            <person name="Bystritskaya E.P."/>
            <person name="Balabanova L.A."/>
            <person name="Isaeva M.P."/>
        </authorList>
    </citation>
    <scope>NUCLEOTIDE SEQUENCE</scope>
    <source>
        <strain evidence="2">KCTC 52189</strain>
    </source>
</reference>
<keyword evidence="1" id="KW-0812">Transmembrane</keyword>
<evidence type="ECO:0000313" key="2">
    <source>
        <dbReference type="EMBL" id="MDQ2092463.1"/>
    </source>
</evidence>
<dbReference type="EMBL" id="JANHAX010000010">
    <property type="protein sequence ID" value="MDQ2092463.1"/>
    <property type="molecule type" value="Genomic_DNA"/>
</dbReference>
<name>A0AAE4B5Y0_9RHOB</name>
<evidence type="ECO:0000313" key="3">
    <source>
        <dbReference type="Proteomes" id="UP001226762"/>
    </source>
</evidence>
<organism evidence="2 3">
    <name type="scientific">Marimonas arenosa</name>
    <dbReference type="NCBI Taxonomy" id="1795305"/>
    <lineage>
        <taxon>Bacteria</taxon>
        <taxon>Pseudomonadati</taxon>
        <taxon>Pseudomonadota</taxon>
        <taxon>Alphaproteobacteria</taxon>
        <taxon>Rhodobacterales</taxon>
        <taxon>Paracoccaceae</taxon>
        <taxon>Marimonas</taxon>
    </lineage>
</organism>
<keyword evidence="1" id="KW-0472">Membrane</keyword>
<comment type="caution">
    <text evidence="2">The sequence shown here is derived from an EMBL/GenBank/DDBJ whole genome shotgun (WGS) entry which is preliminary data.</text>
</comment>
<reference evidence="2" key="1">
    <citation type="submission" date="2022-07" db="EMBL/GenBank/DDBJ databases">
        <authorList>
            <person name="Otstavnykh N."/>
            <person name="Isaeva M."/>
            <person name="Bystritskaya E."/>
        </authorList>
    </citation>
    <scope>NUCLEOTIDE SEQUENCE</scope>
    <source>
        <strain evidence="2">KCTC 52189</strain>
    </source>
</reference>
<evidence type="ECO:0000256" key="1">
    <source>
        <dbReference type="SAM" id="Phobius"/>
    </source>
</evidence>
<sequence>MKRKNPVLGLVAALLSVQLFDIIIHVATDQVEPIRIASNALLGLWAIGTVFSLVPAKAATIAITLYLILNGWFVALHGVTNQDQGGAVRVTLFVLVGLSTALALWLKNKSHED</sequence>
<feature type="transmembrane region" description="Helical" evidence="1">
    <location>
        <begin position="86"/>
        <end position="106"/>
    </location>
</feature>
<protein>
    <submittedName>
        <fullName evidence="2">Uncharacterized protein</fullName>
    </submittedName>
</protein>
<feature type="transmembrane region" description="Helical" evidence="1">
    <location>
        <begin position="61"/>
        <end position="80"/>
    </location>
</feature>
<accession>A0AAE4B5Y0</accession>
<keyword evidence="3" id="KW-1185">Reference proteome</keyword>
<feature type="transmembrane region" description="Helical" evidence="1">
    <location>
        <begin position="34"/>
        <end position="54"/>
    </location>
</feature>
<dbReference type="Proteomes" id="UP001226762">
    <property type="component" value="Unassembled WGS sequence"/>
</dbReference>
<keyword evidence="1" id="KW-1133">Transmembrane helix</keyword>
<dbReference type="RefSeq" id="WP_306737770.1">
    <property type="nucleotide sequence ID" value="NZ_JANHAX010000010.1"/>
</dbReference>
<dbReference type="AlphaFoldDB" id="A0AAE4B5Y0"/>